<evidence type="ECO:0000256" key="1">
    <source>
        <dbReference type="SAM" id="SignalP"/>
    </source>
</evidence>
<protein>
    <submittedName>
        <fullName evidence="2">Uncharacterized protein</fullName>
    </submittedName>
</protein>
<dbReference type="PROSITE" id="PS51257">
    <property type="entry name" value="PROKAR_LIPOPROTEIN"/>
    <property type="match status" value="1"/>
</dbReference>
<proteinExistence type="predicted"/>
<dbReference type="EMBL" id="CAXAMM010016780">
    <property type="protein sequence ID" value="CAK9039795.1"/>
    <property type="molecule type" value="Genomic_DNA"/>
</dbReference>
<comment type="caution">
    <text evidence="2">The sequence shown here is derived from an EMBL/GenBank/DDBJ whole genome shotgun (WGS) entry which is preliminary data.</text>
</comment>
<feature type="chain" id="PRO_5045551808" evidence="1">
    <location>
        <begin position="25"/>
        <end position="181"/>
    </location>
</feature>
<feature type="signal peptide" evidence="1">
    <location>
        <begin position="1"/>
        <end position="24"/>
    </location>
</feature>
<evidence type="ECO:0000313" key="2">
    <source>
        <dbReference type="EMBL" id="CAK9039795.1"/>
    </source>
</evidence>
<keyword evidence="3" id="KW-1185">Reference proteome</keyword>
<evidence type="ECO:0000313" key="3">
    <source>
        <dbReference type="Proteomes" id="UP001642464"/>
    </source>
</evidence>
<sequence length="181" mass="20559">MARRSSFSLLALVALVLFLGACRSFVNLATAPAPPRVSLRASIMAQETKKPKSRQQQQFKFPSQLEGLSAEEIKARKARALDIWESLKPDVEAEMERYQTFRVDKFEEFMRADSRGVALFELYKPGTPEYAELFEETLGPFLLDLAKGKLQEGAALHWVSSLWWASLRQSWRTSARTSSRA</sequence>
<reference evidence="2 3" key="1">
    <citation type="submission" date="2024-02" db="EMBL/GenBank/DDBJ databases">
        <authorList>
            <person name="Chen Y."/>
            <person name="Shah S."/>
            <person name="Dougan E. K."/>
            <person name="Thang M."/>
            <person name="Chan C."/>
        </authorList>
    </citation>
    <scope>NUCLEOTIDE SEQUENCE [LARGE SCALE GENOMIC DNA]</scope>
</reference>
<keyword evidence="1" id="KW-0732">Signal</keyword>
<dbReference type="Proteomes" id="UP001642464">
    <property type="component" value="Unassembled WGS sequence"/>
</dbReference>
<organism evidence="2 3">
    <name type="scientific">Durusdinium trenchii</name>
    <dbReference type="NCBI Taxonomy" id="1381693"/>
    <lineage>
        <taxon>Eukaryota</taxon>
        <taxon>Sar</taxon>
        <taxon>Alveolata</taxon>
        <taxon>Dinophyceae</taxon>
        <taxon>Suessiales</taxon>
        <taxon>Symbiodiniaceae</taxon>
        <taxon>Durusdinium</taxon>
    </lineage>
</organism>
<name>A0ABP0LKT7_9DINO</name>
<gene>
    <name evidence="2" type="ORF">SCF082_LOCUS23246</name>
</gene>
<accession>A0ABP0LKT7</accession>